<sequence length="433" mass="47891">MPSRIAPISESELDGRALWGTERFWHFAHSEHQGAFDMVSVFEIESSIAAKDLDGWARAWDQVAKLCPVLSHHVSNQQGEAKIVIHERRETSQVYLGPAIKGAQEQIDHCLQRPRFDSLALTVFQQEEGNRSVHFAISNPHALGDAKGILTIADLLICALKRQLKSVASEQVSCAPTLFTKVPAQPCSNGDDQESNLGLREMFEIAKKGSTTGFRIIPKELAEPKRDGAEWRKVHAFSKLDTEVLVRFCKARSFTVSALLQASIYHTMLQTLTEKAQATNEVQRFTVPAMPFSHPSLASSATSTVFAPVSIDIPPFASLEDTTRAVADSYALARQFSVDAQDDYVKTLLKLFNSVRPETSVPTFSSLGQLGAFDGLRSYHVASRNNLPSLGIHAYTLNGLLNLSLAWSPGRFDAKIIDIFWSKWIVALEQLSL</sequence>
<dbReference type="OrthoDB" id="2555907at2759"/>
<evidence type="ECO:0008006" key="2">
    <source>
        <dbReference type="Google" id="ProtNLM"/>
    </source>
</evidence>
<dbReference type="EMBL" id="LK056681">
    <property type="protein sequence ID" value="CDU25006.1"/>
    <property type="molecule type" value="Genomic_DNA"/>
</dbReference>
<protein>
    <recommendedName>
        <fullName evidence="2">Condensation domain-containing protein</fullName>
    </recommendedName>
</protein>
<dbReference type="Gene3D" id="3.30.559.10">
    <property type="entry name" value="Chloramphenicol acetyltransferase-like domain"/>
    <property type="match status" value="1"/>
</dbReference>
<proteinExistence type="predicted"/>
<name>A0A127ZG46_9BASI</name>
<dbReference type="AlphaFoldDB" id="A0A127ZG46"/>
<gene>
    <name evidence="1" type="ORF">SPSC_04839</name>
</gene>
<dbReference type="InterPro" id="IPR023213">
    <property type="entry name" value="CAT-like_dom_sf"/>
</dbReference>
<accession>A0A127ZG46</accession>
<evidence type="ECO:0000313" key="1">
    <source>
        <dbReference type="EMBL" id="CDU25006.1"/>
    </source>
</evidence>
<organism evidence="1">
    <name type="scientific">Sporisorium scitamineum</name>
    <dbReference type="NCBI Taxonomy" id="49012"/>
    <lineage>
        <taxon>Eukaryota</taxon>
        <taxon>Fungi</taxon>
        <taxon>Dikarya</taxon>
        <taxon>Basidiomycota</taxon>
        <taxon>Ustilaginomycotina</taxon>
        <taxon>Ustilaginomycetes</taxon>
        <taxon>Ustilaginales</taxon>
        <taxon>Ustilaginaceae</taxon>
        <taxon>Sporisorium</taxon>
    </lineage>
</organism>
<dbReference type="Gene3D" id="3.30.559.30">
    <property type="entry name" value="Nonribosomal peptide synthetase, condensation domain"/>
    <property type="match status" value="1"/>
</dbReference>
<reference evidence="1" key="1">
    <citation type="submission" date="2014-06" db="EMBL/GenBank/DDBJ databases">
        <authorList>
            <person name="Ju J."/>
            <person name="Zhang J."/>
        </authorList>
    </citation>
    <scope>NUCLEOTIDE SEQUENCE</scope>
    <source>
        <strain evidence="1">SscI8</strain>
    </source>
</reference>